<dbReference type="EMBL" id="JASCZI010120852">
    <property type="protein sequence ID" value="MED6155913.1"/>
    <property type="molecule type" value="Genomic_DNA"/>
</dbReference>
<organism evidence="2 3">
    <name type="scientific">Stylosanthes scabra</name>
    <dbReference type="NCBI Taxonomy" id="79078"/>
    <lineage>
        <taxon>Eukaryota</taxon>
        <taxon>Viridiplantae</taxon>
        <taxon>Streptophyta</taxon>
        <taxon>Embryophyta</taxon>
        <taxon>Tracheophyta</taxon>
        <taxon>Spermatophyta</taxon>
        <taxon>Magnoliopsida</taxon>
        <taxon>eudicotyledons</taxon>
        <taxon>Gunneridae</taxon>
        <taxon>Pentapetalae</taxon>
        <taxon>rosids</taxon>
        <taxon>fabids</taxon>
        <taxon>Fabales</taxon>
        <taxon>Fabaceae</taxon>
        <taxon>Papilionoideae</taxon>
        <taxon>50 kb inversion clade</taxon>
        <taxon>dalbergioids sensu lato</taxon>
        <taxon>Dalbergieae</taxon>
        <taxon>Pterocarpus clade</taxon>
        <taxon>Stylosanthes</taxon>
    </lineage>
</organism>
<dbReference type="Proteomes" id="UP001341840">
    <property type="component" value="Unassembled WGS sequence"/>
</dbReference>
<protein>
    <submittedName>
        <fullName evidence="2">Uncharacterized protein</fullName>
    </submittedName>
</protein>
<comment type="caution">
    <text evidence="2">The sequence shown here is derived from an EMBL/GenBank/DDBJ whole genome shotgun (WGS) entry which is preliminary data.</text>
</comment>
<evidence type="ECO:0000313" key="3">
    <source>
        <dbReference type="Proteomes" id="UP001341840"/>
    </source>
</evidence>
<gene>
    <name evidence="2" type="ORF">PIB30_009976</name>
</gene>
<keyword evidence="3" id="KW-1185">Reference proteome</keyword>
<evidence type="ECO:0000313" key="2">
    <source>
        <dbReference type="EMBL" id="MED6155913.1"/>
    </source>
</evidence>
<name>A0ABU6U7E2_9FABA</name>
<reference evidence="2 3" key="1">
    <citation type="journal article" date="2023" name="Plants (Basel)">
        <title>Bridging the Gap: Combining Genomics and Transcriptomics Approaches to Understand Stylosanthes scabra, an Orphan Legume from the Brazilian Caatinga.</title>
        <authorList>
            <person name="Ferreira-Neto J.R.C."/>
            <person name="da Silva M.D."/>
            <person name="Binneck E."/>
            <person name="de Melo N.F."/>
            <person name="da Silva R.H."/>
            <person name="de Melo A.L.T.M."/>
            <person name="Pandolfi V."/>
            <person name="Bustamante F.O."/>
            <person name="Brasileiro-Vidal A.C."/>
            <person name="Benko-Iseppon A.M."/>
        </authorList>
    </citation>
    <scope>NUCLEOTIDE SEQUENCE [LARGE SCALE GENOMIC DNA]</scope>
    <source>
        <tissue evidence="2">Leaves</tissue>
    </source>
</reference>
<accession>A0ABU6U7E2</accession>
<proteinExistence type="predicted"/>
<feature type="region of interest" description="Disordered" evidence="1">
    <location>
        <begin position="29"/>
        <end position="64"/>
    </location>
</feature>
<evidence type="ECO:0000256" key="1">
    <source>
        <dbReference type="SAM" id="MobiDB-lite"/>
    </source>
</evidence>
<sequence length="171" mass="18432">MFMAYAGIPSFADMSDPYVMALDTAPALAPAPQDPPPLPGADERGGDKGGAPIGRGRRATRRRDTVTSCGASLIAIIPGMAHLPVETTSVRPVRIYIIHVRPDSNGLGPPCPCSPHVGVWNYCGTSIRWPISLWDGGENPRRYTLNTSVIRYTSWTYNTQLTRACAQHATA</sequence>